<dbReference type="Proteomes" id="UP001159363">
    <property type="component" value="Chromosome 13"/>
</dbReference>
<comment type="caution">
    <text evidence="1">The sequence shown here is derived from an EMBL/GenBank/DDBJ whole genome shotgun (WGS) entry which is preliminary data.</text>
</comment>
<proteinExistence type="predicted"/>
<gene>
    <name evidence="1" type="ORF">PR048_030199</name>
</gene>
<sequence length="299" mass="32370">MPCLGFEPKTSRTADRAACQPTAPQEVGRFGAALNVEVVRADEGDCHNLARFPIGENPGVTLPGIESGSPTWEAGSLTNRLLQAPVAPVCSQIKLNGDWVFVSLPACYWLRVHLGMATCSEDHGTLLSGILEDYGVPFYSSLSFLLSGHRVVFLSAQEMNLEAVTIAHAVVHNLVLFKTKKKIAIWESKCVLKPAWQGPSPIEHLLRAIPVINPLTSLNRHDAELLHNSPVTREDAHLGKRVNCVECPSEHATRSDDESGVTGCELNSLPNMKRAARTCRISRTPATITRGRAGASQVG</sequence>
<evidence type="ECO:0000313" key="2">
    <source>
        <dbReference type="Proteomes" id="UP001159363"/>
    </source>
</evidence>
<name>A0ABQ9G895_9NEOP</name>
<keyword evidence="2" id="KW-1185">Reference proteome</keyword>
<accession>A0ABQ9G895</accession>
<dbReference type="EMBL" id="JARBHB010000014">
    <property type="protein sequence ID" value="KAJ8868660.1"/>
    <property type="molecule type" value="Genomic_DNA"/>
</dbReference>
<evidence type="ECO:0000313" key="1">
    <source>
        <dbReference type="EMBL" id="KAJ8868660.1"/>
    </source>
</evidence>
<organism evidence="1 2">
    <name type="scientific">Dryococelus australis</name>
    <dbReference type="NCBI Taxonomy" id="614101"/>
    <lineage>
        <taxon>Eukaryota</taxon>
        <taxon>Metazoa</taxon>
        <taxon>Ecdysozoa</taxon>
        <taxon>Arthropoda</taxon>
        <taxon>Hexapoda</taxon>
        <taxon>Insecta</taxon>
        <taxon>Pterygota</taxon>
        <taxon>Neoptera</taxon>
        <taxon>Polyneoptera</taxon>
        <taxon>Phasmatodea</taxon>
        <taxon>Verophasmatodea</taxon>
        <taxon>Anareolatae</taxon>
        <taxon>Phasmatidae</taxon>
        <taxon>Eurycanthinae</taxon>
        <taxon>Dryococelus</taxon>
    </lineage>
</organism>
<reference evidence="1 2" key="1">
    <citation type="submission" date="2023-02" db="EMBL/GenBank/DDBJ databases">
        <title>LHISI_Scaffold_Assembly.</title>
        <authorList>
            <person name="Stuart O.P."/>
            <person name="Cleave R."/>
            <person name="Magrath M.J.L."/>
            <person name="Mikheyev A.S."/>
        </authorList>
    </citation>
    <scope>NUCLEOTIDE SEQUENCE [LARGE SCALE GENOMIC DNA]</scope>
    <source>
        <strain evidence="1">Daus_M_001</strain>
        <tissue evidence="1">Leg muscle</tissue>
    </source>
</reference>
<protein>
    <submittedName>
        <fullName evidence="1">Uncharacterized protein</fullName>
    </submittedName>
</protein>